<evidence type="ECO:0000256" key="2">
    <source>
        <dbReference type="SAM" id="MobiDB-lite"/>
    </source>
</evidence>
<keyword evidence="3" id="KW-1185">Reference proteome</keyword>
<dbReference type="GO" id="GO:0016460">
    <property type="term" value="C:myosin II complex"/>
    <property type="evidence" value="ECO:0007669"/>
    <property type="project" value="TreeGrafter"/>
</dbReference>
<dbReference type="WBParaSite" id="Gr19_v10_g16195.t1">
    <property type="protein sequence ID" value="Gr19_v10_g16195.t1"/>
    <property type="gene ID" value="Gr19_v10_g16195"/>
</dbReference>
<feature type="compositionally biased region" description="Polar residues" evidence="2">
    <location>
        <begin position="577"/>
        <end position="587"/>
    </location>
</feature>
<dbReference type="PANTHER" id="PTHR45615:SF40">
    <property type="entry name" value="MYOSIN HEAVY CHAIN, NON-MUSCLE"/>
    <property type="match status" value="1"/>
</dbReference>
<evidence type="ECO:0000256" key="1">
    <source>
        <dbReference type="SAM" id="Coils"/>
    </source>
</evidence>
<keyword evidence="1" id="KW-0175">Coiled coil</keyword>
<feature type="compositionally biased region" description="Acidic residues" evidence="2">
    <location>
        <begin position="1609"/>
        <end position="1619"/>
    </location>
</feature>
<feature type="coiled-coil region" evidence="1">
    <location>
        <begin position="620"/>
        <end position="668"/>
    </location>
</feature>
<name>A0A914HDR3_GLORO</name>
<evidence type="ECO:0000313" key="3">
    <source>
        <dbReference type="Proteomes" id="UP000887572"/>
    </source>
</evidence>
<reference evidence="4" key="1">
    <citation type="submission" date="2022-11" db="UniProtKB">
        <authorList>
            <consortium name="WormBaseParasite"/>
        </authorList>
    </citation>
    <scope>IDENTIFICATION</scope>
</reference>
<feature type="compositionally biased region" description="Basic and acidic residues" evidence="2">
    <location>
        <begin position="1457"/>
        <end position="1467"/>
    </location>
</feature>
<dbReference type="GO" id="GO:0005737">
    <property type="term" value="C:cytoplasm"/>
    <property type="evidence" value="ECO:0007669"/>
    <property type="project" value="TreeGrafter"/>
</dbReference>
<feature type="region of interest" description="Disordered" evidence="2">
    <location>
        <begin position="571"/>
        <end position="602"/>
    </location>
</feature>
<feature type="compositionally biased region" description="Basic and acidic residues" evidence="2">
    <location>
        <begin position="153"/>
        <end position="162"/>
    </location>
</feature>
<sequence>MTEETSNEIEHELSGIETSPTMSGKLKKPLLNQITKMDPVDLRHLVANMQARLDQVEDMNVDLRVQLANAIEEHDTLKKSTVQQQQEGTETELKHIYDQLLYKDTRIMELNQTIMDRERRIIDLQEAFSEQGQVARSKQLAVSLLGKRLQELDAPRERRDIGTETDDDSSAGTRATARRQAPRTTANARSPQRNASPGRAIPQLLRMEDGCSSYTTTDTLMDIAGVESVVPFSTSALSMAPRKKFGTGGGNRKKVTFFDTDGTSIEQQRRNHQHVDGMVRRIGTPPPVDDQQLKSAMSAKSVAGADYEELLAENDQLRRIISEMEQQQLELNGKRSNEDTMISSTLILKAKAAAQVKIHELEALLAQKQLCSEAERSELQAAIDQLNASREWALEENAKLLSQLEASRQKCDDLHGELDASLETSASFRRRLDDNAARMEALYAEMHQSRAQTQQALDDKNIMGAEVERLKDAIFAQDEFIGMLEGDLLVYEAHVGILRDSLGATKKEERQHIKSKAFTAKLNALEMEKREIAKRNNDEKLRAKALTVKVRCLEEERDELRTRLRQYEREYGISREQPLQAQEQSQKQARDQTPPAASTVLNLDDNAESYTCVVDDCSSLNSDEQSKQQQQQQLAVMTEQLQLQAQHIDAIQALNRETEQHVQHLELELMSNRESVQKFVESIASRQIPSPFYFDNGTVGANLDSVERLVDELLRNVGMLNEARTDLEQQLELMKAQIERKEAEQAVREQEFHDESEQFRVQLQHCQGQIDVAQRRIDNLTRTEAEMARELGTRQREISTIKVELDACREQKLVLEEQSVELSAQIDALNGMNLALSNDLQQANTEKASLSITLSGERERLDRLVTLLTEIGDRFRSATTDDGTALSSESLDVFMRRIEAKAPVTSAEEVQLKTLNLVGAEQHQSINVPENAQHLSIAVPGDELHQPSSIEPAMTSVFTKHVAVQATANVCHPQLINNMAQTLTIAELNKPLMHEIERQRAQLLTEHGEQVTALGTEIEQLQQQIRHMEQQQSDEMKHRRCLEQQLAVNQKRAECLEVKLEQLERELMVSRAELSEACRMLGALEEDKFAMLAQLDGRSQLVLEIDMLRTTNEQLNERIASLLQREQESAAMDEVEENARNTVCQSLAYIDPEFCTPIDTAQQKPLMLDAGTQSSNDHLQLQITPMHADGHQSELDQDHLLDDVQAGADHQQQHRQLLLECIHDRQQFEHDLGQNVQQLLILKSELESSVDVLRAEIWALNEELKKKIDERVKLSQRLCDADSQLAIVRAENVELLAKLKESEQNSIMFREAMDQHQEVQAQLGIANQHIDELCRKEEEMLHLNENVRCLNANVVELETENGMLKHEIQELNDRICQLQRSLLEAKSSFCSWRTDLHALRAQQQSLITHSDFCIDSIREVTGKAVEQLKVARLTTKSLDVEALTEKEQFNNGGDGVDGDKLSQKAMEEEQEACLQTNLEQYNDSDCNAEKEEDEHQSCITSDLAFTRKHIVEHGAELLLPVMNRIVLEADINVPHPLTIANTAEVVTSNQQDERPKVDKDYGGASEDDRKAEEGEDVQADQLGDWNWGEESEENVSEEKDGSEKHSNEYDDDAEAEADWGWEREGRGGASQDDQKGNKGDQESEESSCNEKGEQIKPGDIERKLASTSESNKSIFDNLVDWAWGDK</sequence>
<dbReference type="GO" id="GO:0032982">
    <property type="term" value="C:myosin filament"/>
    <property type="evidence" value="ECO:0007669"/>
    <property type="project" value="TreeGrafter"/>
</dbReference>
<feature type="compositionally biased region" description="Basic and acidic residues" evidence="2">
    <location>
        <begin position="1551"/>
        <end position="1572"/>
    </location>
</feature>
<protein>
    <submittedName>
        <fullName evidence="4">Uncharacterized protein</fullName>
    </submittedName>
</protein>
<feature type="compositionally biased region" description="Basic and acidic residues" evidence="2">
    <location>
        <begin position="1648"/>
        <end position="1664"/>
    </location>
</feature>
<organism evidence="3 4">
    <name type="scientific">Globodera rostochiensis</name>
    <name type="common">Golden nematode worm</name>
    <name type="synonym">Heterodera rostochiensis</name>
    <dbReference type="NCBI Taxonomy" id="31243"/>
    <lineage>
        <taxon>Eukaryota</taxon>
        <taxon>Metazoa</taxon>
        <taxon>Ecdysozoa</taxon>
        <taxon>Nematoda</taxon>
        <taxon>Chromadorea</taxon>
        <taxon>Rhabditida</taxon>
        <taxon>Tylenchina</taxon>
        <taxon>Tylenchomorpha</taxon>
        <taxon>Tylenchoidea</taxon>
        <taxon>Heteroderidae</taxon>
        <taxon>Heteroderinae</taxon>
        <taxon>Globodera</taxon>
    </lineage>
</organism>
<dbReference type="GO" id="GO:0051015">
    <property type="term" value="F:actin filament binding"/>
    <property type="evidence" value="ECO:0007669"/>
    <property type="project" value="TreeGrafter"/>
</dbReference>
<accession>A0A914HDR3</accession>
<feature type="compositionally biased region" description="Basic and acidic residues" evidence="2">
    <location>
        <begin position="1596"/>
        <end position="1608"/>
    </location>
</feature>
<evidence type="ECO:0000313" key="4">
    <source>
        <dbReference type="WBParaSite" id="Gr19_v10_g16195.t1"/>
    </source>
</evidence>
<feature type="coiled-coil region" evidence="1">
    <location>
        <begin position="1236"/>
        <end position="1305"/>
    </location>
</feature>
<feature type="region of interest" description="Disordered" evidence="2">
    <location>
        <begin position="153"/>
        <end position="200"/>
    </location>
</feature>
<dbReference type="PANTHER" id="PTHR45615">
    <property type="entry name" value="MYOSIN HEAVY CHAIN, NON-MUSCLE"/>
    <property type="match status" value="1"/>
</dbReference>
<feature type="region of interest" description="Disordered" evidence="2">
    <location>
        <begin position="1544"/>
        <end position="1673"/>
    </location>
</feature>
<dbReference type="GO" id="GO:0000146">
    <property type="term" value="F:microfilament motor activity"/>
    <property type="evidence" value="ECO:0007669"/>
    <property type="project" value="TreeGrafter"/>
</dbReference>
<feature type="region of interest" description="Disordered" evidence="2">
    <location>
        <begin position="1449"/>
        <end position="1469"/>
    </location>
</feature>
<dbReference type="Proteomes" id="UP000887572">
    <property type="component" value="Unplaced"/>
</dbReference>
<feature type="coiled-coil region" evidence="1">
    <location>
        <begin position="1004"/>
        <end position="1125"/>
    </location>
</feature>
<feature type="coiled-coil region" evidence="1">
    <location>
        <begin position="46"/>
        <end position="73"/>
    </location>
</feature>
<proteinExistence type="predicted"/>
<feature type="region of interest" description="Disordered" evidence="2">
    <location>
        <begin position="1"/>
        <end position="24"/>
    </location>
</feature>
<feature type="coiled-coil region" evidence="1">
    <location>
        <begin position="703"/>
        <end position="790"/>
    </location>
</feature>
<feature type="coiled-coil region" evidence="1">
    <location>
        <begin position="1340"/>
        <end position="1374"/>
    </location>
</feature>
<feature type="compositionally biased region" description="Basic and acidic residues" evidence="2">
    <location>
        <begin position="1620"/>
        <end position="1641"/>
    </location>
</feature>
<feature type="coiled-coil region" evidence="1">
    <location>
        <begin position="307"/>
        <end position="334"/>
    </location>
</feature>